<name>A0A2T2YT70_9NOCA</name>
<proteinExistence type="inferred from homology"/>
<dbReference type="RefSeq" id="WP_051757009.1">
    <property type="nucleotide sequence ID" value="NZ_PYHS01000021.1"/>
</dbReference>
<organism evidence="5 6">
    <name type="scientific">Nocardia nova</name>
    <dbReference type="NCBI Taxonomy" id="37330"/>
    <lineage>
        <taxon>Bacteria</taxon>
        <taxon>Bacillati</taxon>
        <taxon>Actinomycetota</taxon>
        <taxon>Actinomycetes</taxon>
        <taxon>Mycobacteriales</taxon>
        <taxon>Nocardiaceae</taxon>
        <taxon>Nocardia</taxon>
    </lineage>
</organism>
<protein>
    <submittedName>
        <fullName evidence="5">Methyltransferase</fullName>
    </submittedName>
</protein>
<dbReference type="Gene3D" id="3.40.50.150">
    <property type="entry name" value="Vaccinia Virus protein VP39"/>
    <property type="match status" value="1"/>
</dbReference>
<reference evidence="5 6" key="1">
    <citation type="submission" date="2018-02" db="EMBL/GenBank/DDBJ databases">
        <title>8 Nocardia nova and 1 Nocardia cyriacigeorgica strain used for evolution to TMP-SMX.</title>
        <authorList>
            <person name="Mehta H."/>
            <person name="Weng J."/>
            <person name="Shamoo Y."/>
        </authorList>
    </citation>
    <scope>NUCLEOTIDE SEQUENCE [LARGE SCALE GENOMIC DNA]</scope>
    <source>
        <strain evidence="5 6">ATCC 33727</strain>
    </source>
</reference>
<dbReference type="Proteomes" id="UP000241647">
    <property type="component" value="Unassembled WGS sequence"/>
</dbReference>
<keyword evidence="1 5" id="KW-0489">Methyltransferase</keyword>
<dbReference type="GO" id="GO:0008168">
    <property type="term" value="F:methyltransferase activity"/>
    <property type="evidence" value="ECO:0007669"/>
    <property type="project" value="UniProtKB-KW"/>
</dbReference>
<dbReference type="PANTHER" id="PTHR12829">
    <property type="entry name" value="N6-ADENOSINE-METHYLTRANSFERASE"/>
    <property type="match status" value="1"/>
</dbReference>
<dbReference type="PANTHER" id="PTHR12829:SF7">
    <property type="entry name" value="N6-ADENOSINE-METHYLTRANSFERASE CATALYTIC SUBUNIT"/>
    <property type="match status" value="1"/>
</dbReference>
<keyword evidence="2 5" id="KW-0808">Transferase</keyword>
<comment type="similarity">
    <text evidence="4">Belongs to the MT-A70-like family.</text>
</comment>
<keyword evidence="3" id="KW-0949">S-adenosyl-L-methionine</keyword>
<gene>
    <name evidence="5" type="ORF">C8259_29545</name>
</gene>
<dbReference type="EMBL" id="PYHS01000021">
    <property type="protein sequence ID" value="PSR58688.1"/>
    <property type="molecule type" value="Genomic_DNA"/>
</dbReference>
<comment type="caution">
    <text evidence="5">The sequence shown here is derived from an EMBL/GenBank/DDBJ whole genome shotgun (WGS) entry which is preliminary data.</text>
</comment>
<evidence type="ECO:0000256" key="4">
    <source>
        <dbReference type="PROSITE-ProRule" id="PRU00489"/>
    </source>
</evidence>
<evidence type="ECO:0000313" key="6">
    <source>
        <dbReference type="Proteomes" id="UP000241647"/>
    </source>
</evidence>
<dbReference type="PROSITE" id="PS51143">
    <property type="entry name" value="MT_A70"/>
    <property type="match status" value="1"/>
</dbReference>
<evidence type="ECO:0000313" key="5">
    <source>
        <dbReference type="EMBL" id="PSR58688.1"/>
    </source>
</evidence>
<evidence type="ECO:0000256" key="3">
    <source>
        <dbReference type="ARBA" id="ARBA00022691"/>
    </source>
</evidence>
<dbReference type="InterPro" id="IPR029063">
    <property type="entry name" value="SAM-dependent_MTases_sf"/>
</dbReference>
<dbReference type="InterPro" id="IPR007757">
    <property type="entry name" value="MT-A70-like"/>
</dbReference>
<evidence type="ECO:0000256" key="2">
    <source>
        <dbReference type="ARBA" id="ARBA00022679"/>
    </source>
</evidence>
<dbReference type="SUPFAM" id="SSF53335">
    <property type="entry name" value="S-adenosyl-L-methionine-dependent methyltransferases"/>
    <property type="match status" value="1"/>
</dbReference>
<dbReference type="Pfam" id="PF05063">
    <property type="entry name" value="MT-A70"/>
    <property type="match status" value="1"/>
</dbReference>
<dbReference type="GO" id="GO:0032259">
    <property type="term" value="P:methylation"/>
    <property type="evidence" value="ECO:0007669"/>
    <property type="project" value="UniProtKB-KW"/>
</dbReference>
<sequence length="210" mass="24326">MKQHKLIQSPENAAPHRRYRTIMADPPWDILQRGHRGADQHYPLMTVEQIKNMPVVDLAEDDAYLWLWVTNGSWRAGYDVMEAWGFTYRSPLTWVKPRLQLGQYLRNMTEHVLFGTRGKAKVNFRAQPTWFIAPVQEHSHKPEEQYAIIERVSGGPYLELFARRAQPGWDAWGNEIDSNIMIPGYPVPSDAKHLRQEADQPRAAPEKLAT</sequence>
<evidence type="ECO:0000256" key="1">
    <source>
        <dbReference type="ARBA" id="ARBA00022603"/>
    </source>
</evidence>
<dbReference type="AlphaFoldDB" id="A0A2T2YT70"/>
<accession>A0A2T2YT70</accession>